<proteinExistence type="predicted"/>
<sequence length="89" mass="10572">MDYLSTSYFLISLILCSENKNKRSSLEQEHEPRDMSLIIFNNDLLILPPSKDPSLFVFFFLFSLSQNSHFQSNFLIEDEKSKKEKRIFM</sequence>
<dbReference type="EMBL" id="KI517426">
    <property type="protein sequence ID" value="ESQ46160.1"/>
    <property type="molecule type" value="Genomic_DNA"/>
</dbReference>
<name>V4L719_EUTSA</name>
<dbReference type="Gramene" id="ESQ46160">
    <property type="protein sequence ID" value="ESQ46160"/>
    <property type="gene ID" value="EUTSA_v10000398mg"/>
</dbReference>
<reference evidence="1 2" key="1">
    <citation type="journal article" date="2013" name="Front. Plant Sci.">
        <title>The Reference Genome of the Halophytic Plant Eutrema salsugineum.</title>
        <authorList>
            <person name="Yang R."/>
            <person name="Jarvis D.E."/>
            <person name="Chen H."/>
            <person name="Beilstein M.A."/>
            <person name="Grimwood J."/>
            <person name="Jenkins J."/>
            <person name="Shu S."/>
            <person name="Prochnik S."/>
            <person name="Xin M."/>
            <person name="Ma C."/>
            <person name="Schmutz J."/>
            <person name="Wing R.A."/>
            <person name="Mitchell-Olds T."/>
            <person name="Schumaker K.S."/>
            <person name="Wang X."/>
        </authorList>
    </citation>
    <scope>NUCLEOTIDE SEQUENCE [LARGE SCALE GENOMIC DNA]</scope>
</reference>
<gene>
    <name evidence="1" type="ORF">EUTSA_v10000398mg</name>
</gene>
<dbReference type="AlphaFoldDB" id="V4L719"/>
<dbReference type="Proteomes" id="UP000030689">
    <property type="component" value="Unassembled WGS sequence"/>
</dbReference>
<evidence type="ECO:0000313" key="1">
    <source>
        <dbReference type="EMBL" id="ESQ46160.1"/>
    </source>
</evidence>
<keyword evidence="2" id="KW-1185">Reference proteome</keyword>
<dbReference type="KEGG" id="eus:EUTSA_v10000398mg"/>
<organism evidence="1 2">
    <name type="scientific">Eutrema salsugineum</name>
    <name type="common">Saltwater cress</name>
    <name type="synonym">Sisymbrium salsugineum</name>
    <dbReference type="NCBI Taxonomy" id="72664"/>
    <lineage>
        <taxon>Eukaryota</taxon>
        <taxon>Viridiplantae</taxon>
        <taxon>Streptophyta</taxon>
        <taxon>Embryophyta</taxon>
        <taxon>Tracheophyta</taxon>
        <taxon>Spermatophyta</taxon>
        <taxon>Magnoliopsida</taxon>
        <taxon>eudicotyledons</taxon>
        <taxon>Gunneridae</taxon>
        <taxon>Pentapetalae</taxon>
        <taxon>rosids</taxon>
        <taxon>malvids</taxon>
        <taxon>Brassicales</taxon>
        <taxon>Brassicaceae</taxon>
        <taxon>Eutremeae</taxon>
        <taxon>Eutrema</taxon>
    </lineage>
</organism>
<protein>
    <submittedName>
        <fullName evidence="1">Uncharacterized protein</fullName>
    </submittedName>
</protein>
<accession>V4L719</accession>
<evidence type="ECO:0000313" key="2">
    <source>
        <dbReference type="Proteomes" id="UP000030689"/>
    </source>
</evidence>